<dbReference type="InterPro" id="IPR003423">
    <property type="entry name" value="OMP_efflux"/>
</dbReference>
<evidence type="ECO:0000313" key="3">
    <source>
        <dbReference type="EMBL" id="AEP10524.1"/>
    </source>
</evidence>
<dbReference type="eggNOG" id="COG1538">
    <property type="taxonomic scope" value="Bacteria"/>
</dbReference>
<dbReference type="STRING" id="856793.MICA_2219"/>
<dbReference type="PANTHER" id="PTHR30203:SF24">
    <property type="entry name" value="BLR4935 PROTEIN"/>
    <property type="match status" value="1"/>
</dbReference>
<name>G2KS16_MICAA</name>
<dbReference type="EMBL" id="CP002382">
    <property type="protein sequence ID" value="AEP10524.1"/>
    <property type="molecule type" value="Genomic_DNA"/>
</dbReference>
<reference evidence="3 4" key="1">
    <citation type="journal article" date="2011" name="BMC Genomics">
        <title>Genomic insights into an obligate epibiotic bacterial predator: Micavibrio aeruginosavorus ARL-13.</title>
        <authorList>
            <person name="Wang Z."/>
            <person name="Kadouri D."/>
            <person name="Wu M."/>
        </authorList>
    </citation>
    <scope>NUCLEOTIDE SEQUENCE [LARGE SCALE GENOMIC DNA]</scope>
    <source>
        <strain evidence="3 4">ARL-13</strain>
    </source>
</reference>
<dbReference type="GO" id="GO:0015562">
    <property type="term" value="F:efflux transmembrane transporter activity"/>
    <property type="evidence" value="ECO:0007669"/>
    <property type="project" value="InterPro"/>
</dbReference>
<proteinExistence type="inferred from homology"/>
<evidence type="ECO:0000256" key="2">
    <source>
        <dbReference type="SAM" id="SignalP"/>
    </source>
</evidence>
<gene>
    <name evidence="3" type="ordered locus">MICA_2219</name>
</gene>
<dbReference type="Gene3D" id="1.20.1600.10">
    <property type="entry name" value="Outer membrane efflux proteins (OEP)"/>
    <property type="match status" value="1"/>
</dbReference>
<evidence type="ECO:0000256" key="1">
    <source>
        <dbReference type="ARBA" id="ARBA00007613"/>
    </source>
</evidence>
<dbReference type="SUPFAM" id="SSF56954">
    <property type="entry name" value="Outer membrane efflux proteins (OEP)"/>
    <property type="match status" value="1"/>
</dbReference>
<evidence type="ECO:0000313" key="4">
    <source>
        <dbReference type="Proteomes" id="UP000009286"/>
    </source>
</evidence>
<feature type="signal peptide" evidence="2">
    <location>
        <begin position="1"/>
        <end position="26"/>
    </location>
</feature>
<dbReference type="HOGENOM" id="CLU_012817_14_2_5"/>
<organism evidence="3 4">
    <name type="scientific">Micavibrio aeruginosavorus (strain ARL-13)</name>
    <dbReference type="NCBI Taxonomy" id="856793"/>
    <lineage>
        <taxon>Bacteria</taxon>
        <taxon>Pseudomonadati</taxon>
        <taxon>Bdellovibrionota</taxon>
        <taxon>Bdellovibrionia</taxon>
        <taxon>Bdellovibrionales</taxon>
        <taxon>Pseudobdellovibrionaceae</taxon>
        <taxon>Micavibrio</taxon>
    </lineage>
</organism>
<accession>G2KS16</accession>
<dbReference type="PANTHER" id="PTHR30203">
    <property type="entry name" value="OUTER MEMBRANE CATION EFFLUX PROTEIN"/>
    <property type="match status" value="1"/>
</dbReference>
<dbReference type="KEGG" id="mai:MICA_2219"/>
<dbReference type="InterPro" id="IPR010131">
    <property type="entry name" value="MdtP/NodT-like"/>
</dbReference>
<feature type="chain" id="PRO_5003432245" evidence="2">
    <location>
        <begin position="27"/>
        <end position="428"/>
    </location>
</feature>
<dbReference type="OrthoDB" id="9791261at2"/>
<sequence>MIVSAKRLLLAGLLATTFLISSPTFAQTVDVPATLVLDQAIAWALEHSPVLGASASRADAANASRSQAGALPNPEISVEAENIYGDGPYDGVDVAEITYGVSQLVELPGKRGNRIRVAEAEKTKIHYASDGARLDLIRDVTIAYAELVAAQRDLAVIAEERNLAAEVRNSVAARVDAGKEPPIQRNKAEIELSSSDIALERARRSVNTKKKALEILMGGNLGDFTVDAQTLPAPTEPEPFLYYREQLARTPDVKSFEADVTQAQSMLSLEKASAFPDPTVGFGVRQFREDDRQAFVAGVSFPLPVFNINRAGIQRAGHELNAAKLEQRGGELSLEASLTEAYENFVSAYREASTLNDSVLPGAEEAFSFSRQGYDAGKFGYLEVLDAQRTLFDARRQYNEAIFDYYRQRATIERMTAIHAHENTSNKE</sequence>
<dbReference type="Pfam" id="PF02321">
    <property type="entry name" value="OEP"/>
    <property type="match status" value="2"/>
</dbReference>
<keyword evidence="2" id="KW-0732">Signal</keyword>
<dbReference type="AlphaFoldDB" id="G2KS16"/>
<protein>
    <submittedName>
        <fullName evidence="3">Outer membrane efflux family protein</fullName>
    </submittedName>
</protein>
<keyword evidence="4" id="KW-1185">Reference proteome</keyword>
<comment type="similarity">
    <text evidence="1">Belongs to the outer membrane factor (OMF) (TC 1.B.17) family.</text>
</comment>
<dbReference type="Proteomes" id="UP000009286">
    <property type="component" value="Chromosome"/>
</dbReference>
<dbReference type="RefSeq" id="WP_014103747.1">
    <property type="nucleotide sequence ID" value="NC_016026.1"/>
</dbReference>